<keyword evidence="8" id="KW-0472">Membrane</keyword>
<dbReference type="PANTHER" id="PTHR22930:SF228">
    <property type="entry name" value="PROTEIN ALP1-LIKE"/>
    <property type="match status" value="1"/>
</dbReference>
<evidence type="ECO:0000313" key="12">
    <source>
        <dbReference type="Proteomes" id="UP000264353"/>
    </source>
</evidence>
<comment type="subcellular location">
    <subcellularLocation>
        <location evidence="2">Nucleus</location>
    </subcellularLocation>
</comment>
<evidence type="ECO:0000313" key="11">
    <source>
        <dbReference type="EMBL" id="RID58018.1"/>
    </source>
</evidence>
<proteinExistence type="inferred from homology"/>
<dbReference type="GO" id="GO:0004518">
    <property type="term" value="F:nuclease activity"/>
    <property type="evidence" value="ECO:0007669"/>
    <property type="project" value="UniProtKB-KW"/>
</dbReference>
<evidence type="ECO:0000259" key="9">
    <source>
        <dbReference type="Pfam" id="PF13359"/>
    </source>
</evidence>
<dbReference type="PANTHER" id="PTHR22930">
    <property type="match status" value="1"/>
</dbReference>
<dbReference type="InterPro" id="IPR027806">
    <property type="entry name" value="HARBI1_dom"/>
</dbReference>
<dbReference type="InterPro" id="IPR045249">
    <property type="entry name" value="HARBI1-like"/>
</dbReference>
<keyword evidence="5" id="KW-0479">Metal-binding</keyword>
<feature type="transmembrane region" description="Helical" evidence="8">
    <location>
        <begin position="285"/>
        <end position="307"/>
    </location>
</feature>
<comment type="cofactor">
    <cofactor evidence="1">
        <name>a divalent metal cation</name>
        <dbReference type="ChEBI" id="CHEBI:60240"/>
    </cofactor>
</comment>
<dbReference type="AlphaFoldDB" id="A0A397YZE9"/>
<keyword evidence="8" id="KW-1133">Transmembrane helix</keyword>
<dbReference type="Proteomes" id="UP000264353">
    <property type="component" value="Chromosome A6"/>
</dbReference>
<dbReference type="GO" id="GO:0005634">
    <property type="term" value="C:nucleus"/>
    <property type="evidence" value="ECO:0007669"/>
    <property type="project" value="UniProtKB-SubCell"/>
</dbReference>
<keyword evidence="8" id="KW-0812">Transmembrane</keyword>
<evidence type="ECO:0000256" key="1">
    <source>
        <dbReference type="ARBA" id="ARBA00001968"/>
    </source>
</evidence>
<reference evidence="11 12" key="1">
    <citation type="submission" date="2018-06" db="EMBL/GenBank/DDBJ databases">
        <title>WGS assembly of Brassica rapa FPsc.</title>
        <authorList>
            <person name="Bowman J."/>
            <person name="Kohchi T."/>
            <person name="Yamato K."/>
            <person name="Jenkins J."/>
            <person name="Shu S."/>
            <person name="Ishizaki K."/>
            <person name="Yamaoka S."/>
            <person name="Nishihama R."/>
            <person name="Nakamura Y."/>
            <person name="Berger F."/>
            <person name="Adam C."/>
            <person name="Aki S."/>
            <person name="Althoff F."/>
            <person name="Araki T."/>
            <person name="Arteaga-Vazquez M."/>
            <person name="Balasubrmanian S."/>
            <person name="Bauer D."/>
            <person name="Boehm C."/>
            <person name="Briginshaw L."/>
            <person name="Caballero-Perez J."/>
            <person name="Catarino B."/>
            <person name="Chen F."/>
            <person name="Chiyoda S."/>
            <person name="Chovatia M."/>
            <person name="Davies K."/>
            <person name="Delmans M."/>
            <person name="Demura T."/>
            <person name="Dierschke T."/>
            <person name="Dolan L."/>
            <person name="Dorantes-Acosta A."/>
            <person name="Eklund D."/>
            <person name="Florent S."/>
            <person name="Flores-Sandoval E."/>
            <person name="Fujiyama A."/>
            <person name="Fukuzawa H."/>
            <person name="Galik B."/>
            <person name="Grimanelli D."/>
            <person name="Grimwood J."/>
            <person name="Grossniklaus U."/>
            <person name="Hamada T."/>
            <person name="Haseloff J."/>
            <person name="Hetherington A."/>
            <person name="Higo A."/>
            <person name="Hirakawa Y."/>
            <person name="Hundley H."/>
            <person name="Ikeda Y."/>
            <person name="Inoue K."/>
            <person name="Inoue S."/>
            <person name="Ishida S."/>
            <person name="Jia Q."/>
            <person name="Kakita M."/>
            <person name="Kanazawa T."/>
            <person name="Kawai Y."/>
            <person name="Kawashima T."/>
            <person name="Kennedy M."/>
            <person name="Kinose K."/>
            <person name="Kinoshita T."/>
            <person name="Kohara Y."/>
            <person name="Koide E."/>
            <person name="Komatsu K."/>
            <person name="Kopischke S."/>
            <person name="Kubo M."/>
            <person name="Kyozuka J."/>
            <person name="Lagercrantz U."/>
            <person name="Lin S."/>
            <person name="Lindquist E."/>
            <person name="Lipzen A."/>
            <person name="Lu C."/>
            <person name="Luna E."/>
            <person name="Martienssen R."/>
            <person name="Minamino N."/>
            <person name="Mizutani M."/>
            <person name="Mizutani M."/>
            <person name="Mochizuki N."/>
            <person name="Monte I."/>
            <person name="Mosher R."/>
            <person name="Nagasaki H."/>
            <person name="Nakagami H."/>
            <person name="Naramoto S."/>
            <person name="Nishitani K."/>
            <person name="Ohtani M."/>
            <person name="Okamoto T."/>
            <person name="Okumura M."/>
            <person name="Phillips J."/>
            <person name="Pollak B."/>
            <person name="Reinders A."/>
            <person name="Roevekamp M."/>
            <person name="Sano R."/>
            <person name="Sawa S."/>
            <person name="Schmid M."/>
            <person name="Shirakawa M."/>
            <person name="Solano R."/>
            <person name="Spunde A."/>
            <person name="Suetsugu N."/>
            <person name="Sugano S."/>
            <person name="Sugiyama A."/>
            <person name="Sun R."/>
            <person name="Suzuki Y."/>
            <person name="Takenaka M."/>
            <person name="Takezawa D."/>
            <person name="Tomogane H."/>
            <person name="Tsuzuki M."/>
            <person name="Ueda T."/>
            <person name="Umeda M."/>
            <person name="Ward J."/>
            <person name="Watanabe Y."/>
            <person name="Yazaki K."/>
            <person name="Yokoyama R."/>
            <person name="Yoshitake Y."/>
            <person name="Yotsui I."/>
            <person name="Zachgo S."/>
            <person name="Schmutz J."/>
        </authorList>
    </citation>
    <scope>NUCLEOTIDE SEQUENCE [LARGE SCALE GENOMIC DNA]</scope>
    <source>
        <strain evidence="12">cv. B-3</strain>
    </source>
</reference>
<dbReference type="GO" id="GO:0046872">
    <property type="term" value="F:metal ion binding"/>
    <property type="evidence" value="ECO:0007669"/>
    <property type="project" value="UniProtKB-KW"/>
</dbReference>
<gene>
    <name evidence="11" type="ORF">BRARA_F01348</name>
</gene>
<evidence type="ECO:0000256" key="7">
    <source>
        <dbReference type="ARBA" id="ARBA00023242"/>
    </source>
</evidence>
<keyword evidence="7" id="KW-0539">Nucleus</keyword>
<evidence type="ECO:0000256" key="5">
    <source>
        <dbReference type="ARBA" id="ARBA00022723"/>
    </source>
</evidence>
<protein>
    <submittedName>
        <fullName evidence="11">Uncharacterized protein</fullName>
    </submittedName>
</protein>
<evidence type="ECO:0000256" key="6">
    <source>
        <dbReference type="ARBA" id="ARBA00022801"/>
    </source>
</evidence>
<keyword evidence="6" id="KW-0378">Hydrolase</keyword>
<evidence type="ECO:0000256" key="8">
    <source>
        <dbReference type="SAM" id="Phobius"/>
    </source>
</evidence>
<name>A0A397YZE9_BRACM</name>
<evidence type="ECO:0000256" key="3">
    <source>
        <dbReference type="ARBA" id="ARBA00006958"/>
    </source>
</evidence>
<comment type="similarity">
    <text evidence="3">Belongs to the HARBI1 family.</text>
</comment>
<evidence type="ECO:0000259" key="10">
    <source>
        <dbReference type="Pfam" id="PF26138"/>
    </source>
</evidence>
<dbReference type="EMBL" id="CM010633">
    <property type="protein sequence ID" value="RID58018.1"/>
    <property type="molecule type" value="Genomic_DNA"/>
</dbReference>
<feature type="domain" description="DDE Tnp4" evidence="9">
    <location>
        <begin position="140"/>
        <end position="239"/>
    </location>
</feature>
<sequence length="330" mass="38713">MYDSEVQCYDILHMNKKHLRIYVRCYQKTYELVKCFNVYLVESVAMFVEMVRQGLTIRVIANRYHHSLDTVKKKFNEVLSSVLKLATYIVKPTRIEFSTASFFLIDNPVYWPYFNNYIGALHDTHIHVHPLFGNVEPFRAICNFRMRFIYPYVGFPGRAHDTKVVRCCATDEASFPHPPLAKCYLVDSSYPTRDGYLGPHRRTIYHINQFSRRGPPSNNRELFNRKHSGLRSVIERTFCYELKKCIKIVTATMALHNFIQDSQHEDCDFSHLEAMKSYKKHETRLYILASYMYTLLLVIAIPCANTLEFNGQSPVHLIFFRESLCSEAIL</sequence>
<accession>A0A397YZE9</accession>
<dbReference type="GO" id="GO:0016787">
    <property type="term" value="F:hydrolase activity"/>
    <property type="evidence" value="ECO:0007669"/>
    <property type="project" value="UniProtKB-KW"/>
</dbReference>
<dbReference type="Pfam" id="PF13359">
    <property type="entry name" value="DDE_Tnp_4"/>
    <property type="match status" value="1"/>
</dbReference>
<keyword evidence="4" id="KW-0540">Nuclease</keyword>
<dbReference type="InterPro" id="IPR058353">
    <property type="entry name" value="DUF8040"/>
</dbReference>
<dbReference type="Pfam" id="PF26138">
    <property type="entry name" value="DUF8040"/>
    <property type="match status" value="1"/>
</dbReference>
<evidence type="ECO:0000256" key="2">
    <source>
        <dbReference type="ARBA" id="ARBA00004123"/>
    </source>
</evidence>
<organism evidence="11 12">
    <name type="scientific">Brassica campestris</name>
    <name type="common">Field mustard</name>
    <dbReference type="NCBI Taxonomy" id="3711"/>
    <lineage>
        <taxon>Eukaryota</taxon>
        <taxon>Viridiplantae</taxon>
        <taxon>Streptophyta</taxon>
        <taxon>Embryophyta</taxon>
        <taxon>Tracheophyta</taxon>
        <taxon>Spermatophyta</taxon>
        <taxon>Magnoliopsida</taxon>
        <taxon>eudicotyledons</taxon>
        <taxon>Gunneridae</taxon>
        <taxon>Pentapetalae</taxon>
        <taxon>rosids</taxon>
        <taxon>malvids</taxon>
        <taxon>Brassicales</taxon>
        <taxon>Brassicaceae</taxon>
        <taxon>Brassiceae</taxon>
        <taxon>Brassica</taxon>
    </lineage>
</organism>
<evidence type="ECO:0000256" key="4">
    <source>
        <dbReference type="ARBA" id="ARBA00022722"/>
    </source>
</evidence>
<feature type="domain" description="DUF8040" evidence="10">
    <location>
        <begin position="4"/>
        <end position="83"/>
    </location>
</feature>